<feature type="non-terminal residue" evidence="4">
    <location>
        <position position="159"/>
    </location>
</feature>
<organism evidence="4 5">
    <name type="scientific">Coemansia reversa (strain ATCC 12441 / NRRL 1564)</name>
    <dbReference type="NCBI Taxonomy" id="763665"/>
    <lineage>
        <taxon>Eukaryota</taxon>
        <taxon>Fungi</taxon>
        <taxon>Fungi incertae sedis</taxon>
        <taxon>Zoopagomycota</taxon>
        <taxon>Kickxellomycotina</taxon>
        <taxon>Kickxellomycetes</taxon>
        <taxon>Kickxellales</taxon>
        <taxon>Kickxellaceae</taxon>
        <taxon>Coemansia</taxon>
    </lineage>
</organism>
<dbReference type="Pfam" id="PF04603">
    <property type="entry name" value="Mog1"/>
    <property type="match status" value="1"/>
</dbReference>
<dbReference type="PANTHER" id="PTHR15837">
    <property type="entry name" value="RAN GUANINE NUCLEOTIDE RELEASE FACTOR"/>
    <property type="match status" value="1"/>
</dbReference>
<accession>A0A2G5B0K2</accession>
<evidence type="ECO:0000256" key="1">
    <source>
        <dbReference type="ARBA" id="ARBA00010307"/>
    </source>
</evidence>
<dbReference type="GO" id="GO:0005634">
    <property type="term" value="C:nucleus"/>
    <property type="evidence" value="ECO:0007669"/>
    <property type="project" value="TreeGrafter"/>
</dbReference>
<dbReference type="Proteomes" id="UP000242474">
    <property type="component" value="Unassembled WGS sequence"/>
</dbReference>
<gene>
    <name evidence="4" type="ORF">COEREDRAFT_68091</name>
</gene>
<dbReference type="SUPFAM" id="SSF55724">
    <property type="entry name" value="Mog1p/PsbP-like"/>
    <property type="match status" value="1"/>
</dbReference>
<dbReference type="GO" id="GO:0006606">
    <property type="term" value="P:protein import into nucleus"/>
    <property type="evidence" value="ECO:0007669"/>
    <property type="project" value="TreeGrafter"/>
</dbReference>
<evidence type="ECO:0000256" key="2">
    <source>
        <dbReference type="ARBA" id="ARBA00022448"/>
    </source>
</evidence>
<evidence type="ECO:0000256" key="3">
    <source>
        <dbReference type="ARBA" id="ARBA00022927"/>
    </source>
</evidence>
<comment type="similarity">
    <text evidence="1">Belongs to the MOG1 family.</text>
</comment>
<dbReference type="PANTHER" id="PTHR15837:SF0">
    <property type="entry name" value="RAN GUANINE NUCLEOTIDE RELEASE FACTOR"/>
    <property type="match status" value="1"/>
</dbReference>
<protein>
    <submittedName>
        <fullName evidence="4">Ran guanine nucleotide release factor-like protein</fullName>
    </submittedName>
</protein>
<dbReference type="Gene3D" id="3.40.1000.10">
    <property type="entry name" value="Mog1/PsbP, alpha/beta/alpha sandwich"/>
    <property type="match status" value="1"/>
</dbReference>
<evidence type="ECO:0000313" key="5">
    <source>
        <dbReference type="Proteomes" id="UP000242474"/>
    </source>
</evidence>
<proteinExistence type="inferred from homology"/>
<dbReference type="GO" id="GO:0005085">
    <property type="term" value="F:guanyl-nucleotide exchange factor activity"/>
    <property type="evidence" value="ECO:0007669"/>
    <property type="project" value="TreeGrafter"/>
</dbReference>
<sequence>MEQRELYGGAMSMNVPKGMTDVSKFREVPDNQEVFADGTTDASVIIEILERVDEKKHEALRYHFQQVAELNKAATDEKPCIEDIQLSSISEAYVLVSQQAVAKFNETAANQICLLMALLRIPEHTADVLITMNVPLSIHKQSSSFTNNSEDSQRLPAPV</sequence>
<name>A0A2G5B0K2_COERN</name>
<evidence type="ECO:0000313" key="4">
    <source>
        <dbReference type="EMBL" id="PIA12544.1"/>
    </source>
</evidence>
<dbReference type="EMBL" id="KZ303673">
    <property type="protein sequence ID" value="PIA12544.1"/>
    <property type="molecule type" value="Genomic_DNA"/>
</dbReference>
<dbReference type="OrthoDB" id="10255285at2759"/>
<keyword evidence="3" id="KW-0653">Protein transport</keyword>
<dbReference type="STRING" id="763665.A0A2G5B0K2"/>
<keyword evidence="5" id="KW-1185">Reference proteome</keyword>
<dbReference type="InterPro" id="IPR016123">
    <property type="entry name" value="Mog1/PsbP_a/b/a-sand"/>
</dbReference>
<dbReference type="GO" id="GO:0031267">
    <property type="term" value="F:small GTPase binding"/>
    <property type="evidence" value="ECO:0007669"/>
    <property type="project" value="TreeGrafter"/>
</dbReference>
<dbReference type="AlphaFoldDB" id="A0A2G5B0K2"/>
<dbReference type="InterPro" id="IPR007681">
    <property type="entry name" value="Mog1"/>
</dbReference>
<reference evidence="4 5" key="1">
    <citation type="journal article" date="2015" name="Genome Biol. Evol.">
        <title>Phylogenomic analyses indicate that early fungi evolved digesting cell walls of algal ancestors of land plants.</title>
        <authorList>
            <person name="Chang Y."/>
            <person name="Wang S."/>
            <person name="Sekimoto S."/>
            <person name="Aerts A.L."/>
            <person name="Choi C."/>
            <person name="Clum A."/>
            <person name="LaButti K.M."/>
            <person name="Lindquist E.A."/>
            <person name="Yee Ngan C."/>
            <person name="Ohm R.A."/>
            <person name="Salamov A.A."/>
            <person name="Grigoriev I.V."/>
            <person name="Spatafora J.W."/>
            <person name="Berbee M.L."/>
        </authorList>
    </citation>
    <scope>NUCLEOTIDE SEQUENCE [LARGE SCALE GENOMIC DNA]</scope>
    <source>
        <strain evidence="4 5">NRRL 1564</strain>
    </source>
</reference>
<keyword evidence="2" id="KW-0813">Transport</keyword>